<evidence type="ECO:0000313" key="9">
    <source>
        <dbReference type="RefSeq" id="XP_033458679.1"/>
    </source>
</evidence>
<dbReference type="InterPro" id="IPR016166">
    <property type="entry name" value="FAD-bd_PCMH"/>
</dbReference>
<comment type="subcellular location">
    <subcellularLocation>
        <location evidence="1">Membrane</location>
        <topology evidence="1">Single-pass membrane protein</topology>
    </subcellularLocation>
</comment>
<dbReference type="Gene3D" id="3.30.465.10">
    <property type="match status" value="1"/>
</dbReference>
<evidence type="ECO:0000256" key="6">
    <source>
        <dbReference type="SAM" id="MobiDB-lite"/>
    </source>
</evidence>
<dbReference type="InterPro" id="IPR016169">
    <property type="entry name" value="FAD-bd_PCMH_sub2"/>
</dbReference>
<evidence type="ECO:0000256" key="2">
    <source>
        <dbReference type="ARBA" id="ARBA00012405"/>
    </source>
</evidence>
<sequence>MALARRNVHLVERIHGVAAYDCRPITLPTIRCARSTQTHDLANRRNYYSVISTPAYTPQCASQFRRQHSFRHSTSTNIPIRNRRPAGSSRLYHHGGGTAKTTLDQHHREVDRVAESVKGFYDRGEKFRIFHGSTNSTRKSAMGRDPNKVVDTSRLNHVVLVDTNTQSALVEPNVPMDRLVEETLKYGLVPPVVMEFPGITVGGGYSGTSGESSSFKHGFFDRTLKQVEIVLANGEVTTASESVNADLFHGAAGAVGTLGVTTMVEIQLRKATKFVETTYHPVKSMQEAVTMLQDFTSRPEDFDYIDGIMYSQTSGAIVTGRMTDTPKHGLNIQRFSDAKDPWFYLYVKDRISKATGPVTDAIPLPDYLFRYDRGGFWVGTAPFDYFPAVPFNDFTRWWLDDFLHTRMLYKALHASGKSEQMIIQDLALPYETSIQFVERMDEMLGIWPLWLCPLKQSPYKTMHPHYPGVEADGITPKPMLNIGLWGRAPANNQFPGGFVGANRAVESVLQELQGMKWLYAQTYFSEADFWRDFDKTWYDSLREKYHATSLPTVYEKVRVDVEAEHRAKESAPLSKRLLDSWPWSGLNGLKRAIESRDYVQARDPAWKHWVPKA</sequence>
<feature type="domain" description="FAD-binding PCMH-type" evidence="7">
    <location>
        <begin position="95"/>
        <end position="271"/>
    </location>
</feature>
<dbReference type="PANTHER" id="PTHR10801:SF10">
    <property type="entry name" value="FAD BINDING DOMAIN PROTEIN (AFU_ORTHOLOGUE AFUA_6G14300)"/>
    <property type="match status" value="1"/>
</dbReference>
<dbReference type="InterPro" id="IPR040165">
    <property type="entry name" value="Diminuto-like"/>
</dbReference>
<reference evidence="9" key="1">
    <citation type="submission" date="2020-01" db="EMBL/GenBank/DDBJ databases">
        <authorList>
            <consortium name="DOE Joint Genome Institute"/>
            <person name="Haridas S."/>
            <person name="Albert R."/>
            <person name="Binder M."/>
            <person name="Bloem J."/>
            <person name="Labutti K."/>
            <person name="Salamov A."/>
            <person name="Andreopoulos B."/>
            <person name="Baker S.E."/>
            <person name="Barry K."/>
            <person name="Bills G."/>
            <person name="Bluhm B.H."/>
            <person name="Cannon C."/>
            <person name="Castanera R."/>
            <person name="Culley D.E."/>
            <person name="Daum C."/>
            <person name="Ezra D."/>
            <person name="Gonzalez J.B."/>
            <person name="Henrissat B."/>
            <person name="Kuo A."/>
            <person name="Liang C."/>
            <person name="Lipzen A."/>
            <person name="Lutzoni F."/>
            <person name="Magnuson J."/>
            <person name="Mondo S."/>
            <person name="Nolan M."/>
            <person name="Ohm R."/>
            <person name="Pangilinan J."/>
            <person name="Park H.-J."/>
            <person name="Ramirez L."/>
            <person name="Alfaro M."/>
            <person name="Sun H."/>
            <person name="Tritt A."/>
            <person name="Yoshinaga Y."/>
            <person name="Zwiers L.-H."/>
            <person name="Turgeon B.G."/>
            <person name="Goodwin S.B."/>
            <person name="Spatafora J.W."/>
            <person name="Crous P.W."/>
            <person name="Grigoriev I.V."/>
        </authorList>
    </citation>
    <scope>NUCLEOTIDE SEQUENCE</scope>
    <source>
        <strain evidence="9">CBS 342.82</strain>
    </source>
</reference>
<dbReference type="Proteomes" id="UP000504637">
    <property type="component" value="Unplaced"/>
</dbReference>
<dbReference type="GO" id="GO:0000246">
    <property type="term" value="F:Delta24(24-1) sterol reductase activity"/>
    <property type="evidence" value="ECO:0007669"/>
    <property type="project" value="TreeGrafter"/>
</dbReference>
<dbReference type="InterPro" id="IPR036318">
    <property type="entry name" value="FAD-bd_PCMH-like_sf"/>
</dbReference>
<dbReference type="GO" id="GO:0016020">
    <property type="term" value="C:membrane"/>
    <property type="evidence" value="ECO:0007669"/>
    <property type="project" value="UniProtKB-SubCell"/>
</dbReference>
<dbReference type="PANTHER" id="PTHR10801">
    <property type="entry name" value="24-DEHYDROCHOLESTEROL REDUCTASE"/>
    <property type="match status" value="1"/>
</dbReference>
<dbReference type="FunFam" id="3.30.465.10:FF:000031">
    <property type="entry name" value="FAD binding domain protein"/>
    <property type="match status" value="1"/>
</dbReference>
<dbReference type="PROSITE" id="PS51387">
    <property type="entry name" value="FAD_PCMH"/>
    <property type="match status" value="1"/>
</dbReference>
<organism evidence="9">
    <name type="scientific">Dissoconium aciculare CBS 342.82</name>
    <dbReference type="NCBI Taxonomy" id="1314786"/>
    <lineage>
        <taxon>Eukaryota</taxon>
        <taxon>Fungi</taxon>
        <taxon>Dikarya</taxon>
        <taxon>Ascomycota</taxon>
        <taxon>Pezizomycotina</taxon>
        <taxon>Dothideomycetes</taxon>
        <taxon>Dothideomycetidae</taxon>
        <taxon>Mycosphaerellales</taxon>
        <taxon>Dissoconiaceae</taxon>
        <taxon>Dissoconium</taxon>
    </lineage>
</organism>
<name>A0A6J3M187_9PEZI</name>
<evidence type="ECO:0000313" key="8">
    <source>
        <dbReference type="Proteomes" id="UP000504637"/>
    </source>
</evidence>
<keyword evidence="5" id="KW-0472">Membrane</keyword>
<gene>
    <name evidence="9" type="ORF">K489DRAFT_381629</name>
</gene>
<evidence type="ECO:0000256" key="3">
    <source>
        <dbReference type="ARBA" id="ARBA00022692"/>
    </source>
</evidence>
<dbReference type="InterPro" id="IPR006094">
    <property type="entry name" value="Oxid_FAD_bind_N"/>
</dbReference>
<dbReference type="GeneID" id="54362972"/>
<dbReference type="GO" id="GO:0050614">
    <property type="term" value="F:Delta24-sterol reductase activity"/>
    <property type="evidence" value="ECO:0007669"/>
    <property type="project" value="UniProtKB-EC"/>
</dbReference>
<reference evidence="9" key="3">
    <citation type="submission" date="2025-08" db="UniProtKB">
        <authorList>
            <consortium name="RefSeq"/>
        </authorList>
    </citation>
    <scope>IDENTIFICATION</scope>
    <source>
        <strain evidence="9">CBS 342.82</strain>
    </source>
</reference>
<evidence type="ECO:0000256" key="5">
    <source>
        <dbReference type="ARBA" id="ARBA00023136"/>
    </source>
</evidence>
<dbReference type="Pfam" id="PF01565">
    <property type="entry name" value="FAD_binding_4"/>
    <property type="match status" value="1"/>
</dbReference>
<keyword evidence="8" id="KW-1185">Reference proteome</keyword>
<evidence type="ECO:0000256" key="1">
    <source>
        <dbReference type="ARBA" id="ARBA00004167"/>
    </source>
</evidence>
<reference evidence="9" key="2">
    <citation type="submission" date="2020-04" db="EMBL/GenBank/DDBJ databases">
        <authorList>
            <consortium name="NCBI Genome Project"/>
        </authorList>
    </citation>
    <scope>NUCLEOTIDE SEQUENCE</scope>
    <source>
        <strain evidence="9">CBS 342.82</strain>
    </source>
</reference>
<proteinExistence type="predicted"/>
<dbReference type="GO" id="GO:0008202">
    <property type="term" value="P:steroid metabolic process"/>
    <property type="evidence" value="ECO:0007669"/>
    <property type="project" value="TreeGrafter"/>
</dbReference>
<dbReference type="EC" id="1.3.1.72" evidence="2"/>
<protein>
    <recommendedName>
        <fullName evidence="2">Delta(24)-sterol reductase</fullName>
        <ecNumber evidence="2">1.3.1.72</ecNumber>
    </recommendedName>
</protein>
<dbReference type="SUPFAM" id="SSF56176">
    <property type="entry name" value="FAD-binding/transporter-associated domain-like"/>
    <property type="match status" value="1"/>
</dbReference>
<dbReference type="GO" id="GO:0071949">
    <property type="term" value="F:FAD binding"/>
    <property type="evidence" value="ECO:0007669"/>
    <property type="project" value="InterPro"/>
</dbReference>
<evidence type="ECO:0000256" key="4">
    <source>
        <dbReference type="ARBA" id="ARBA00022989"/>
    </source>
</evidence>
<keyword evidence="4" id="KW-1133">Transmembrane helix</keyword>
<dbReference type="OrthoDB" id="415825at2759"/>
<dbReference type="GO" id="GO:0005737">
    <property type="term" value="C:cytoplasm"/>
    <property type="evidence" value="ECO:0007669"/>
    <property type="project" value="TreeGrafter"/>
</dbReference>
<accession>A0A6J3M187</accession>
<dbReference type="RefSeq" id="XP_033458679.1">
    <property type="nucleotide sequence ID" value="XM_033605172.1"/>
</dbReference>
<dbReference type="AlphaFoldDB" id="A0A6J3M187"/>
<keyword evidence="3" id="KW-0812">Transmembrane</keyword>
<evidence type="ECO:0000259" key="7">
    <source>
        <dbReference type="PROSITE" id="PS51387"/>
    </source>
</evidence>
<feature type="region of interest" description="Disordered" evidence="6">
    <location>
        <begin position="77"/>
        <end position="106"/>
    </location>
</feature>